<gene>
    <name evidence="1" type="ORF">Pr1d_06250</name>
</gene>
<dbReference type="EMBL" id="CP042913">
    <property type="protein sequence ID" value="QEG33364.1"/>
    <property type="molecule type" value="Genomic_DNA"/>
</dbReference>
<protein>
    <submittedName>
        <fullName evidence="1">Uncharacterized protein</fullName>
    </submittedName>
</protein>
<dbReference type="OrthoDB" id="247168at2"/>
<organism evidence="1 2">
    <name type="scientific">Bythopirellula goksoeyrii</name>
    <dbReference type="NCBI Taxonomy" id="1400387"/>
    <lineage>
        <taxon>Bacteria</taxon>
        <taxon>Pseudomonadati</taxon>
        <taxon>Planctomycetota</taxon>
        <taxon>Planctomycetia</taxon>
        <taxon>Pirellulales</taxon>
        <taxon>Lacipirellulaceae</taxon>
        <taxon>Bythopirellula</taxon>
    </lineage>
</organism>
<reference evidence="1 2" key="1">
    <citation type="submission" date="2019-08" db="EMBL/GenBank/DDBJ databases">
        <title>Deep-cultivation of Planctomycetes and their phenomic and genomic characterization uncovers novel biology.</title>
        <authorList>
            <person name="Wiegand S."/>
            <person name="Jogler M."/>
            <person name="Boedeker C."/>
            <person name="Pinto D."/>
            <person name="Vollmers J."/>
            <person name="Rivas-Marin E."/>
            <person name="Kohn T."/>
            <person name="Peeters S.H."/>
            <person name="Heuer A."/>
            <person name="Rast P."/>
            <person name="Oberbeckmann S."/>
            <person name="Bunk B."/>
            <person name="Jeske O."/>
            <person name="Meyerdierks A."/>
            <person name="Storesund J.E."/>
            <person name="Kallscheuer N."/>
            <person name="Luecker S."/>
            <person name="Lage O.M."/>
            <person name="Pohl T."/>
            <person name="Merkel B.J."/>
            <person name="Hornburger P."/>
            <person name="Mueller R.-W."/>
            <person name="Bruemmer F."/>
            <person name="Labrenz M."/>
            <person name="Spormann A.M."/>
            <person name="Op den Camp H."/>
            <person name="Overmann J."/>
            <person name="Amann R."/>
            <person name="Jetten M.S.M."/>
            <person name="Mascher T."/>
            <person name="Medema M.H."/>
            <person name="Devos D.P."/>
            <person name="Kaster A.-K."/>
            <person name="Ovreas L."/>
            <person name="Rohde M."/>
            <person name="Galperin M.Y."/>
            <person name="Jogler C."/>
        </authorList>
    </citation>
    <scope>NUCLEOTIDE SEQUENCE [LARGE SCALE GENOMIC DNA]</scope>
    <source>
        <strain evidence="1 2">Pr1d</strain>
    </source>
</reference>
<evidence type="ECO:0000313" key="1">
    <source>
        <dbReference type="EMBL" id="QEG33364.1"/>
    </source>
</evidence>
<dbReference type="RefSeq" id="WP_148072142.1">
    <property type="nucleotide sequence ID" value="NZ_CP042913.1"/>
</dbReference>
<proteinExistence type="predicted"/>
<dbReference type="KEGG" id="bgok:Pr1d_06250"/>
<dbReference type="AlphaFoldDB" id="A0A5B9Q2Z3"/>
<evidence type="ECO:0000313" key="2">
    <source>
        <dbReference type="Proteomes" id="UP000323917"/>
    </source>
</evidence>
<accession>A0A5B9Q2Z3</accession>
<sequence length="407" mass="44360">MTTSVSPPDKTVVPDSAHRESLASFRQWACLQLDAVAQPDGEQVAQRNLSDQELSEKLRELGSAIHARPCEQPLSVSQITQRLFSAYEVDGGNIHLGGCQLTDFPFLRLTFTAADDPAQVVHVFVAHDGSSIPDELVRELGLLDLEPASKPYPRIEEAALNALVTSGRRVAAKGASSRDPSAVSSEPLATTLVWVKQANGKIHFTIGDTTATLPFSGWAKLIKPKPFVAEHSGVSTFHLAATDDGRIDAFEQIAPCEATGERLLIDELVTCSVTGKRVKKELTNPCPVSGKPTLTDEFTVCPGCEQPVSKSVISQEACDACRSLHKIKKDDPRLVWIMGEHAGLDRWNNWQLAETLEVYIAEASSLLKKLLVVVDKETLVVRHLATKSRLAKAWTPVLAEHRDELLG</sequence>
<keyword evidence="2" id="KW-1185">Reference proteome</keyword>
<dbReference type="Proteomes" id="UP000323917">
    <property type="component" value="Chromosome"/>
</dbReference>
<name>A0A5B9Q2Z3_9BACT</name>